<keyword evidence="13 17" id="KW-1133">Transmembrane helix</keyword>
<dbReference type="InterPro" id="IPR050351">
    <property type="entry name" value="BphY/WalK/GraS-like"/>
</dbReference>
<comment type="subcellular location">
    <subcellularLocation>
        <location evidence="2">Cell membrane</location>
        <topology evidence="2">Multi-pass membrane protein</topology>
    </subcellularLocation>
</comment>
<dbReference type="AlphaFoldDB" id="A0A3L7K6P0"/>
<evidence type="ECO:0000256" key="16">
    <source>
        <dbReference type="ARBA" id="ARBA00025207"/>
    </source>
</evidence>
<accession>A0A3L7K6P0</accession>
<name>A0A3L7K6P0_9BACI</name>
<keyword evidence="15 17" id="KW-0472">Membrane</keyword>
<evidence type="ECO:0000256" key="5">
    <source>
        <dbReference type="ARBA" id="ARBA00022448"/>
    </source>
</evidence>
<evidence type="ECO:0000256" key="1">
    <source>
        <dbReference type="ARBA" id="ARBA00000085"/>
    </source>
</evidence>
<dbReference type="SUPFAM" id="SSF158472">
    <property type="entry name" value="HAMP domain-like"/>
    <property type="match status" value="1"/>
</dbReference>
<dbReference type="PROSITE" id="PS50885">
    <property type="entry name" value="HAMP"/>
    <property type="match status" value="1"/>
</dbReference>
<evidence type="ECO:0000256" key="13">
    <source>
        <dbReference type="ARBA" id="ARBA00022989"/>
    </source>
</evidence>
<dbReference type="SMART" id="SM00304">
    <property type="entry name" value="HAMP"/>
    <property type="match status" value="1"/>
</dbReference>
<dbReference type="InterPro" id="IPR036097">
    <property type="entry name" value="HisK_dim/P_sf"/>
</dbReference>
<dbReference type="CDD" id="cd00082">
    <property type="entry name" value="HisKA"/>
    <property type="match status" value="1"/>
</dbReference>
<feature type="domain" description="PAS" evidence="19">
    <location>
        <begin position="248"/>
        <end position="321"/>
    </location>
</feature>
<dbReference type="InterPro" id="IPR000014">
    <property type="entry name" value="PAS"/>
</dbReference>
<evidence type="ECO:0000256" key="7">
    <source>
        <dbReference type="ARBA" id="ARBA00022553"/>
    </source>
</evidence>
<evidence type="ECO:0000256" key="12">
    <source>
        <dbReference type="ARBA" id="ARBA00022840"/>
    </source>
</evidence>
<dbReference type="GO" id="GO:0000155">
    <property type="term" value="F:phosphorelay sensor kinase activity"/>
    <property type="evidence" value="ECO:0007669"/>
    <property type="project" value="InterPro"/>
</dbReference>
<reference evidence="21 22" key="1">
    <citation type="submission" date="2018-10" db="EMBL/GenBank/DDBJ databases">
        <title>Falsibacillus sp. genome draft.</title>
        <authorList>
            <person name="Shi S."/>
        </authorList>
    </citation>
    <scope>NUCLEOTIDE SEQUENCE [LARGE SCALE GENOMIC DNA]</scope>
    <source>
        <strain evidence="21 22">GY 10110</strain>
    </source>
</reference>
<evidence type="ECO:0000256" key="10">
    <source>
        <dbReference type="ARBA" id="ARBA00022741"/>
    </source>
</evidence>
<keyword evidence="6" id="KW-1003">Cell membrane</keyword>
<evidence type="ECO:0000256" key="6">
    <source>
        <dbReference type="ARBA" id="ARBA00022475"/>
    </source>
</evidence>
<dbReference type="FunFam" id="1.10.287.130:FF:000001">
    <property type="entry name" value="Two-component sensor histidine kinase"/>
    <property type="match status" value="1"/>
</dbReference>
<dbReference type="Proteomes" id="UP000276770">
    <property type="component" value="Unassembled WGS sequence"/>
</dbReference>
<comment type="caution">
    <text evidence="21">The sequence shown here is derived from an EMBL/GenBank/DDBJ whole genome shotgun (WGS) entry which is preliminary data.</text>
</comment>
<evidence type="ECO:0000259" key="19">
    <source>
        <dbReference type="PROSITE" id="PS50112"/>
    </source>
</evidence>
<dbReference type="InterPro" id="IPR004358">
    <property type="entry name" value="Sig_transdc_His_kin-like_C"/>
</dbReference>
<evidence type="ECO:0000256" key="17">
    <source>
        <dbReference type="SAM" id="Phobius"/>
    </source>
</evidence>
<evidence type="ECO:0000256" key="15">
    <source>
        <dbReference type="ARBA" id="ARBA00023136"/>
    </source>
</evidence>
<keyword evidence="9 17" id="KW-0812">Transmembrane</keyword>
<dbReference type="SUPFAM" id="SSF55874">
    <property type="entry name" value="ATPase domain of HSP90 chaperone/DNA topoisomerase II/histidine kinase"/>
    <property type="match status" value="1"/>
</dbReference>
<keyword evidence="11 21" id="KW-0418">Kinase</keyword>
<dbReference type="Pfam" id="PF02518">
    <property type="entry name" value="HATPase_c"/>
    <property type="match status" value="1"/>
</dbReference>
<dbReference type="Gene3D" id="6.10.340.10">
    <property type="match status" value="1"/>
</dbReference>
<dbReference type="GO" id="GO:0006355">
    <property type="term" value="P:regulation of DNA-templated transcription"/>
    <property type="evidence" value="ECO:0007669"/>
    <property type="project" value="InterPro"/>
</dbReference>
<dbReference type="PROSITE" id="PS50109">
    <property type="entry name" value="HIS_KIN"/>
    <property type="match status" value="1"/>
</dbReference>
<gene>
    <name evidence="21" type="ORF">D9X91_00840</name>
</gene>
<dbReference type="CDD" id="cd00130">
    <property type="entry name" value="PAS"/>
    <property type="match status" value="1"/>
</dbReference>
<dbReference type="InterPro" id="IPR005467">
    <property type="entry name" value="His_kinase_dom"/>
</dbReference>
<evidence type="ECO:0000256" key="8">
    <source>
        <dbReference type="ARBA" id="ARBA00022679"/>
    </source>
</evidence>
<evidence type="ECO:0000256" key="2">
    <source>
        <dbReference type="ARBA" id="ARBA00004651"/>
    </source>
</evidence>
<dbReference type="SUPFAM" id="SSF55785">
    <property type="entry name" value="PYP-like sensor domain (PAS domain)"/>
    <property type="match status" value="1"/>
</dbReference>
<dbReference type="NCBIfam" id="NF046044">
    <property type="entry name" value="PnpS"/>
    <property type="match status" value="1"/>
</dbReference>
<keyword evidence="7" id="KW-0597">Phosphoprotein</keyword>
<dbReference type="InterPro" id="IPR003661">
    <property type="entry name" value="HisK_dim/P_dom"/>
</dbReference>
<organism evidence="21 22">
    <name type="scientific">Falsibacillus albus</name>
    <dbReference type="NCBI Taxonomy" id="2478915"/>
    <lineage>
        <taxon>Bacteria</taxon>
        <taxon>Bacillati</taxon>
        <taxon>Bacillota</taxon>
        <taxon>Bacilli</taxon>
        <taxon>Bacillales</taxon>
        <taxon>Bacillaceae</taxon>
        <taxon>Falsibacillus</taxon>
    </lineage>
</organism>
<dbReference type="OrthoDB" id="9813151at2"/>
<dbReference type="InterPro" id="IPR013767">
    <property type="entry name" value="PAS_fold"/>
</dbReference>
<dbReference type="Pfam" id="PF00989">
    <property type="entry name" value="PAS"/>
    <property type="match status" value="1"/>
</dbReference>
<comment type="catalytic activity">
    <reaction evidence="1">
        <text>ATP + protein L-histidine = ADP + protein N-phospho-L-histidine.</text>
        <dbReference type="EC" id="2.7.13.3"/>
    </reaction>
</comment>
<evidence type="ECO:0000256" key="4">
    <source>
        <dbReference type="ARBA" id="ARBA00019665"/>
    </source>
</evidence>
<evidence type="ECO:0000256" key="3">
    <source>
        <dbReference type="ARBA" id="ARBA00012438"/>
    </source>
</evidence>
<keyword evidence="22" id="KW-1185">Reference proteome</keyword>
<dbReference type="Pfam" id="PF00512">
    <property type="entry name" value="HisKA"/>
    <property type="match status" value="1"/>
</dbReference>
<dbReference type="InterPro" id="IPR003660">
    <property type="entry name" value="HAMP_dom"/>
</dbReference>
<dbReference type="Gene3D" id="3.30.450.20">
    <property type="entry name" value="PAS domain"/>
    <property type="match status" value="2"/>
</dbReference>
<dbReference type="EMBL" id="RCVZ01000001">
    <property type="protein sequence ID" value="RLQ97969.1"/>
    <property type="molecule type" value="Genomic_DNA"/>
</dbReference>
<keyword evidence="12" id="KW-0067">ATP-binding</keyword>
<evidence type="ECO:0000259" key="18">
    <source>
        <dbReference type="PROSITE" id="PS50109"/>
    </source>
</evidence>
<proteinExistence type="predicted"/>
<comment type="function">
    <text evidence="16">Member of the two-component regulatory system PhoR/PhoB involved in the phosphate regulon genes expression. PhoR may function as a membrane-associated protein kinase that phosphorylates PhoB in response to environmental signals.</text>
</comment>
<dbReference type="GO" id="GO:0016036">
    <property type="term" value="P:cellular response to phosphate starvation"/>
    <property type="evidence" value="ECO:0007669"/>
    <property type="project" value="TreeGrafter"/>
</dbReference>
<dbReference type="SMART" id="SM00387">
    <property type="entry name" value="HATPase_c"/>
    <property type="match status" value="1"/>
</dbReference>
<dbReference type="PANTHER" id="PTHR45453:SF1">
    <property type="entry name" value="PHOSPHATE REGULON SENSOR PROTEIN PHOR"/>
    <property type="match status" value="1"/>
</dbReference>
<feature type="domain" description="Histidine kinase" evidence="18">
    <location>
        <begin position="373"/>
        <end position="590"/>
    </location>
</feature>
<feature type="domain" description="HAMP" evidence="20">
    <location>
        <begin position="191"/>
        <end position="243"/>
    </location>
</feature>
<dbReference type="InterPro" id="IPR003594">
    <property type="entry name" value="HATPase_dom"/>
</dbReference>
<dbReference type="GO" id="GO:0004721">
    <property type="term" value="F:phosphoprotein phosphatase activity"/>
    <property type="evidence" value="ECO:0007669"/>
    <property type="project" value="TreeGrafter"/>
</dbReference>
<dbReference type="CDD" id="cd00075">
    <property type="entry name" value="HATPase"/>
    <property type="match status" value="1"/>
</dbReference>
<keyword evidence="8" id="KW-0808">Transferase</keyword>
<dbReference type="SMART" id="SM00091">
    <property type="entry name" value="PAS"/>
    <property type="match status" value="1"/>
</dbReference>
<keyword evidence="5" id="KW-0813">Transport</keyword>
<keyword evidence="14" id="KW-0902">Two-component regulatory system</keyword>
<dbReference type="InterPro" id="IPR035965">
    <property type="entry name" value="PAS-like_dom_sf"/>
</dbReference>
<dbReference type="GO" id="GO:0005886">
    <property type="term" value="C:plasma membrane"/>
    <property type="evidence" value="ECO:0007669"/>
    <property type="project" value="UniProtKB-SubCell"/>
</dbReference>
<feature type="transmembrane region" description="Helical" evidence="17">
    <location>
        <begin position="167"/>
        <end position="186"/>
    </location>
</feature>
<evidence type="ECO:0000259" key="20">
    <source>
        <dbReference type="PROSITE" id="PS50885"/>
    </source>
</evidence>
<dbReference type="SUPFAM" id="SSF47384">
    <property type="entry name" value="Homodimeric domain of signal transducing histidine kinase"/>
    <property type="match status" value="1"/>
</dbReference>
<dbReference type="InterPro" id="IPR031967">
    <property type="entry name" value="PhoR_single_Cache-like_dom"/>
</dbReference>
<dbReference type="Gene3D" id="1.10.287.130">
    <property type="match status" value="1"/>
</dbReference>
<dbReference type="PANTHER" id="PTHR45453">
    <property type="entry name" value="PHOSPHATE REGULON SENSOR PROTEIN PHOR"/>
    <property type="match status" value="1"/>
</dbReference>
<protein>
    <recommendedName>
        <fullName evidence="4">Phosphate regulon sensor protein PhoR</fullName>
        <ecNumber evidence="3">2.7.13.3</ecNumber>
    </recommendedName>
</protein>
<evidence type="ECO:0000313" key="21">
    <source>
        <dbReference type="EMBL" id="RLQ97969.1"/>
    </source>
</evidence>
<dbReference type="Gene3D" id="3.30.565.10">
    <property type="entry name" value="Histidine kinase-like ATPase, C-terminal domain"/>
    <property type="match status" value="1"/>
</dbReference>
<evidence type="ECO:0000256" key="9">
    <source>
        <dbReference type="ARBA" id="ARBA00022692"/>
    </source>
</evidence>
<dbReference type="FunFam" id="3.30.565.10:FF:000032">
    <property type="entry name" value="Phosphate regulon sensor histidine kinase PhoR"/>
    <property type="match status" value="1"/>
</dbReference>
<evidence type="ECO:0000256" key="14">
    <source>
        <dbReference type="ARBA" id="ARBA00023012"/>
    </source>
</evidence>
<dbReference type="EC" id="2.7.13.3" evidence="3"/>
<dbReference type="PROSITE" id="PS50112">
    <property type="entry name" value="PAS"/>
    <property type="match status" value="1"/>
</dbReference>
<dbReference type="InterPro" id="IPR036890">
    <property type="entry name" value="HATPase_C_sf"/>
</dbReference>
<dbReference type="RefSeq" id="WP_121678661.1">
    <property type="nucleotide sequence ID" value="NZ_RCVZ01000001.1"/>
</dbReference>
<dbReference type="NCBIfam" id="TIGR00229">
    <property type="entry name" value="sensory_box"/>
    <property type="match status" value="1"/>
</dbReference>
<dbReference type="FunFam" id="3.30.450.20:FF:000071">
    <property type="entry name" value="PAS domain-containing sensor histidine kinase"/>
    <property type="match status" value="1"/>
</dbReference>
<dbReference type="PRINTS" id="PR00344">
    <property type="entry name" value="BCTRLSENSOR"/>
</dbReference>
<keyword evidence="10" id="KW-0547">Nucleotide-binding</keyword>
<dbReference type="GO" id="GO:0005524">
    <property type="term" value="F:ATP binding"/>
    <property type="evidence" value="ECO:0007669"/>
    <property type="project" value="UniProtKB-KW"/>
</dbReference>
<evidence type="ECO:0000256" key="11">
    <source>
        <dbReference type="ARBA" id="ARBA00022777"/>
    </source>
</evidence>
<dbReference type="CDD" id="cd06225">
    <property type="entry name" value="HAMP"/>
    <property type="match status" value="1"/>
</dbReference>
<sequence length="593" mass="67221">MNRFRTKLLVALISLILLVLLALGLLLGQLFKSYYLNIFNERLEKETTYLAERIEENGGLSELNRTHLKSSVNLLDLHLTVLNSNGDVLFDNGSPLSINDKANEDIVRSIFKEMKKKNSTSGNVKRAANDLQFYWKPIISQKDKKAVEGLLVVSAKVDELKRIYQQIWLILSISLGLALVVIILLGTRIMTSYTKPIESATKVAIELAKGNYRARTYEEQVNEAGMLSSSINILARNLQEMVVSQEMQQDRLSTLIENMGSGLVLIDSRGYVTLINRSYKENFNIEPTEFLQKRYHEVIKHKEVVKLVEEIFMTEKNVRRQLLLSLDIERRHFEVYGAPIIGTNDEWNGILLVFHDITDLKMLEQMRKDFVANVSHELKTPITSIKGFSETLLDGAMHDEEALKSFLNIILNESDRLQSLIQDLLDLSKIEQQGFKLNVQPLDLSHMLEEVMKMLENKADSKNIELQYNTEDLLEIEGDVYRLKQVFINLINNAIAYTPSGGSIKVHASSVGSRVKVEVSDTGIGIAQEEIPRIFERFYRVDKARSRNSGGTGLGLAIVKHLVEAHRGYISVKSKVGEGTVFTVYLTKSFPAK</sequence>
<evidence type="ECO:0000313" key="22">
    <source>
        <dbReference type="Proteomes" id="UP000276770"/>
    </source>
</evidence>
<dbReference type="SMART" id="SM00388">
    <property type="entry name" value="HisKA"/>
    <property type="match status" value="1"/>
</dbReference>
<dbReference type="Pfam" id="PF16736">
    <property type="entry name" value="sCache_like"/>
    <property type="match status" value="1"/>
</dbReference>